<gene>
    <name evidence="22" type="ORF">ACD661_13410</name>
</gene>
<evidence type="ECO:0000256" key="12">
    <source>
        <dbReference type="ARBA" id="ARBA00022741"/>
    </source>
</evidence>
<keyword evidence="11" id="KW-0479">Metal-binding</keyword>
<comment type="catalytic activity">
    <reaction evidence="21">
        <text>a 1,2-diacyl-sn-glycerol + ATP = a 1,2-diacyl-sn-glycero-3-phosphate + ADP + H(+)</text>
        <dbReference type="Rhea" id="RHEA:10272"/>
        <dbReference type="ChEBI" id="CHEBI:15378"/>
        <dbReference type="ChEBI" id="CHEBI:17815"/>
        <dbReference type="ChEBI" id="CHEBI:30616"/>
        <dbReference type="ChEBI" id="CHEBI:58608"/>
        <dbReference type="ChEBI" id="CHEBI:456216"/>
        <dbReference type="EC" id="2.7.1.107"/>
    </reaction>
</comment>
<dbReference type="PANTHER" id="PTHR34299:SF1">
    <property type="entry name" value="DIACYLGLYCEROL KINASE"/>
    <property type="match status" value="1"/>
</dbReference>
<evidence type="ECO:0000256" key="16">
    <source>
        <dbReference type="ARBA" id="ARBA00022989"/>
    </source>
</evidence>
<evidence type="ECO:0000256" key="8">
    <source>
        <dbReference type="ARBA" id="ARBA00022519"/>
    </source>
</evidence>
<protein>
    <recommendedName>
        <fullName evidence="5 21">Diacylglycerol kinase</fullName>
        <ecNumber evidence="4 21">2.7.1.107</ecNumber>
    </recommendedName>
</protein>
<dbReference type="Gene3D" id="1.10.287.3610">
    <property type="match status" value="1"/>
</dbReference>
<evidence type="ECO:0000256" key="14">
    <source>
        <dbReference type="ARBA" id="ARBA00022840"/>
    </source>
</evidence>
<evidence type="ECO:0000256" key="10">
    <source>
        <dbReference type="ARBA" id="ARBA00022692"/>
    </source>
</evidence>
<keyword evidence="8 21" id="KW-0997">Cell inner membrane</keyword>
<keyword evidence="20 21" id="KW-1208">Phospholipid metabolism</keyword>
<keyword evidence="7" id="KW-0444">Lipid biosynthesis</keyword>
<keyword evidence="18 21" id="KW-0472">Membrane</keyword>
<dbReference type="CDD" id="cd14264">
    <property type="entry name" value="DAGK_IM"/>
    <property type="match status" value="1"/>
</dbReference>
<evidence type="ECO:0000256" key="6">
    <source>
        <dbReference type="ARBA" id="ARBA00022475"/>
    </source>
</evidence>
<keyword evidence="16 21" id="KW-1133">Transmembrane helix</keyword>
<keyword evidence="19" id="KW-0594">Phospholipid biosynthesis</keyword>
<comment type="caution">
    <text evidence="21">Lacks conserved residue(s) required for the propagation of feature annotation.</text>
</comment>
<feature type="transmembrane region" description="Helical" evidence="21">
    <location>
        <begin position="57"/>
        <end position="77"/>
    </location>
</feature>
<evidence type="ECO:0000256" key="9">
    <source>
        <dbReference type="ARBA" id="ARBA00022679"/>
    </source>
</evidence>
<evidence type="ECO:0000256" key="18">
    <source>
        <dbReference type="ARBA" id="ARBA00023136"/>
    </source>
</evidence>
<dbReference type="InterPro" id="IPR033718">
    <property type="entry name" value="DAGK_prok"/>
</dbReference>
<evidence type="ECO:0000256" key="3">
    <source>
        <dbReference type="ARBA" id="ARBA00005967"/>
    </source>
</evidence>
<dbReference type="Proteomes" id="UP001615550">
    <property type="component" value="Unassembled WGS sequence"/>
</dbReference>
<evidence type="ECO:0000256" key="1">
    <source>
        <dbReference type="ARBA" id="ARBA00001946"/>
    </source>
</evidence>
<evidence type="ECO:0000256" key="15">
    <source>
        <dbReference type="ARBA" id="ARBA00022842"/>
    </source>
</evidence>
<evidence type="ECO:0000256" key="5">
    <source>
        <dbReference type="ARBA" id="ARBA00017575"/>
    </source>
</evidence>
<keyword evidence="13 21" id="KW-0418">Kinase</keyword>
<dbReference type="EMBL" id="JBGORX010000007">
    <property type="protein sequence ID" value="MFJ1269559.1"/>
    <property type="molecule type" value="Genomic_DNA"/>
</dbReference>
<accession>A0ABW8DA36</accession>
<evidence type="ECO:0000256" key="17">
    <source>
        <dbReference type="ARBA" id="ARBA00023098"/>
    </source>
</evidence>
<keyword evidence="23" id="KW-1185">Reference proteome</keyword>
<keyword evidence="17 21" id="KW-0443">Lipid metabolism</keyword>
<organism evidence="22 23">
    <name type="scientific">Legionella lytica</name>
    <dbReference type="NCBI Taxonomy" id="96232"/>
    <lineage>
        <taxon>Bacteria</taxon>
        <taxon>Pseudomonadati</taxon>
        <taxon>Pseudomonadota</taxon>
        <taxon>Gammaproteobacteria</taxon>
        <taxon>Legionellales</taxon>
        <taxon>Legionellaceae</taxon>
        <taxon>Legionella</taxon>
    </lineage>
</organism>
<keyword evidence="6" id="KW-1003">Cell membrane</keyword>
<evidence type="ECO:0000256" key="4">
    <source>
        <dbReference type="ARBA" id="ARBA00012133"/>
    </source>
</evidence>
<sequence length="122" mass="13652">MLKFLAKVGLQFKRATFYSLDGLKVAFKEEFAFRLEIYTSFIALPTAFWIGNSALERIALISSFLLVPIVELLNSAVETALNRIDLSWHELTKKAKDIGSAAVMLAILNATIVWLIIILPHS</sequence>
<keyword evidence="12 21" id="KW-0547">Nucleotide-binding</keyword>
<evidence type="ECO:0000256" key="7">
    <source>
        <dbReference type="ARBA" id="ARBA00022516"/>
    </source>
</evidence>
<dbReference type="InterPro" id="IPR036945">
    <property type="entry name" value="DAGK_sf"/>
</dbReference>
<dbReference type="PANTHER" id="PTHR34299">
    <property type="entry name" value="DIACYLGLYCEROL KINASE"/>
    <property type="match status" value="1"/>
</dbReference>
<proteinExistence type="inferred from homology"/>
<reference evidence="22 23" key="1">
    <citation type="submission" date="2024-08" db="EMBL/GenBank/DDBJ databases">
        <title>Draft Genome Sequence of Legionella lytica strain DSB2004, Isolated From a Fire Sprinkler System.</title>
        <authorList>
            <person name="Everhart A.D."/>
            <person name="Kidane D.T."/>
            <person name="Farone A.L."/>
            <person name="Farone M.B."/>
        </authorList>
    </citation>
    <scope>NUCLEOTIDE SEQUENCE [LARGE SCALE GENOMIC DNA]</scope>
    <source>
        <strain evidence="22 23">DSB2004</strain>
    </source>
</reference>
<keyword evidence="14 21" id="KW-0067">ATP-binding</keyword>
<feature type="transmembrane region" description="Helical" evidence="21">
    <location>
        <begin position="98"/>
        <end position="119"/>
    </location>
</feature>
<name>A0ABW8DA36_9GAMM</name>
<comment type="cofactor">
    <cofactor evidence="1">
        <name>Mg(2+)</name>
        <dbReference type="ChEBI" id="CHEBI:18420"/>
    </cofactor>
</comment>
<comment type="caution">
    <text evidence="22">The sequence shown here is derived from an EMBL/GenBank/DDBJ whole genome shotgun (WGS) entry which is preliminary data.</text>
</comment>
<evidence type="ECO:0000256" key="2">
    <source>
        <dbReference type="ARBA" id="ARBA00004429"/>
    </source>
</evidence>
<evidence type="ECO:0000256" key="13">
    <source>
        <dbReference type="ARBA" id="ARBA00022777"/>
    </source>
</evidence>
<dbReference type="EC" id="2.7.1.107" evidence="4 21"/>
<comment type="similarity">
    <text evidence="3 21">Belongs to the bacterial diacylglycerol kinase family.</text>
</comment>
<evidence type="ECO:0000256" key="11">
    <source>
        <dbReference type="ARBA" id="ARBA00022723"/>
    </source>
</evidence>
<dbReference type="Pfam" id="PF01219">
    <property type="entry name" value="DAGK_prokar"/>
    <property type="match status" value="1"/>
</dbReference>
<evidence type="ECO:0000256" key="21">
    <source>
        <dbReference type="RuleBase" id="RU363065"/>
    </source>
</evidence>
<comment type="subcellular location">
    <subcellularLocation>
        <location evidence="2 21">Cell inner membrane</location>
        <topology evidence="2 21">Multi-pass membrane protein</topology>
    </subcellularLocation>
</comment>
<evidence type="ECO:0000256" key="19">
    <source>
        <dbReference type="ARBA" id="ARBA00023209"/>
    </source>
</evidence>
<dbReference type="InterPro" id="IPR000829">
    <property type="entry name" value="DAGK"/>
</dbReference>
<dbReference type="RefSeq" id="WP_400188376.1">
    <property type="nucleotide sequence ID" value="NZ_JBGORX010000007.1"/>
</dbReference>
<dbReference type="GO" id="GO:0004143">
    <property type="term" value="F:ATP-dependent diacylglycerol kinase activity"/>
    <property type="evidence" value="ECO:0007669"/>
    <property type="project" value="UniProtKB-EC"/>
</dbReference>
<keyword evidence="15" id="KW-0460">Magnesium</keyword>
<keyword evidence="9 21" id="KW-0808">Transferase</keyword>
<comment type="function">
    <text evidence="21">Catalyzes the ATP-dependent phosphorylation of sn-l,2-diacylglycerol (DAG) to phosphatidic acid. Involved in the recycling of diacylglycerol produced as a by-product during membrane-derived oligosaccharide (MDO) biosynthesis.</text>
</comment>
<keyword evidence="10 21" id="KW-0812">Transmembrane</keyword>
<evidence type="ECO:0000256" key="20">
    <source>
        <dbReference type="ARBA" id="ARBA00023264"/>
    </source>
</evidence>
<evidence type="ECO:0000313" key="22">
    <source>
        <dbReference type="EMBL" id="MFJ1269559.1"/>
    </source>
</evidence>
<evidence type="ECO:0000313" key="23">
    <source>
        <dbReference type="Proteomes" id="UP001615550"/>
    </source>
</evidence>